<keyword evidence="4 8" id="KW-0808">Transferase</keyword>
<evidence type="ECO:0000256" key="2">
    <source>
        <dbReference type="ARBA" id="ARBA00008954"/>
    </source>
</evidence>
<dbReference type="GO" id="GO:0045303">
    <property type="term" value="F:diaminobutyrate-2-oxoglutarate transaminase activity"/>
    <property type="evidence" value="ECO:0007669"/>
    <property type="project" value="UniProtKB-EC"/>
</dbReference>
<dbReference type="RefSeq" id="WP_176035905.1">
    <property type="nucleotide sequence ID" value="NZ_CAUQFK010000061.1"/>
</dbReference>
<organism evidence="8 9">
    <name type="scientific">Pantoea brenneri</name>
    <dbReference type="NCBI Taxonomy" id="472694"/>
    <lineage>
        <taxon>Bacteria</taxon>
        <taxon>Pseudomonadati</taxon>
        <taxon>Pseudomonadota</taxon>
        <taxon>Gammaproteobacteria</taxon>
        <taxon>Enterobacterales</taxon>
        <taxon>Erwiniaceae</taxon>
        <taxon>Pantoea</taxon>
    </lineage>
</organism>
<dbReference type="Proteomes" id="UP000566985">
    <property type="component" value="Unassembled WGS sequence"/>
</dbReference>
<reference evidence="8 9" key="1">
    <citation type="submission" date="2020-05" db="EMBL/GenBank/DDBJ databases">
        <title>Whole Genome Sequences of Enterobacteriales Associated with the International Space Station.</title>
        <authorList>
            <person name="Bharadwaj A."/>
            <person name="Daudu R."/>
            <person name="Singh N."/>
            <person name="Wood J."/>
            <person name="Debieu M."/>
            <person name="Mason C."/>
            <person name="Wang C."/>
            <person name="Venkateswaran K."/>
        </authorList>
    </citation>
    <scope>NUCLEOTIDE SEQUENCE [LARGE SCALE GENOMIC DNA]</scope>
    <source>
        <strain evidence="8 9">IF5SW-B1</strain>
    </source>
</reference>
<comment type="similarity">
    <text evidence="2 6">Belongs to the class-III pyridoxal-phosphate-dependent aminotransferase family.</text>
</comment>
<reference evidence="7 10" key="2">
    <citation type="submission" date="2024-04" db="EMBL/GenBank/DDBJ databases">
        <authorList>
            <person name="Suleimanova A.D."/>
            <person name="Pudova D.S."/>
            <person name="Shagimardanova E.I."/>
            <person name="Sharipova M.R."/>
        </authorList>
    </citation>
    <scope>NUCLEOTIDE SEQUENCE [LARGE SCALE GENOMIC DNA]</scope>
    <source>
        <strain evidence="7 10">3.1</strain>
    </source>
</reference>
<dbReference type="Pfam" id="PF00202">
    <property type="entry name" value="Aminotran_3"/>
    <property type="match status" value="1"/>
</dbReference>
<proteinExistence type="inferred from homology"/>
<evidence type="ECO:0000256" key="6">
    <source>
        <dbReference type="RuleBase" id="RU003560"/>
    </source>
</evidence>
<dbReference type="InterPro" id="IPR015422">
    <property type="entry name" value="PyrdxlP-dep_Trfase_small"/>
</dbReference>
<dbReference type="InterPro" id="IPR015421">
    <property type="entry name" value="PyrdxlP-dep_Trfase_major"/>
</dbReference>
<sequence>MMTDKVRIDSLNAQTLNGNNETYLARQAEFESNVRSYPRKLPFAIAKAQGVWITDVENNQYLDCLAGAGTLALGHNHPDVLQSIQNVITSGLPLHTLDLTTPLKDEFSEYLLSLLPGQGKEYCLQFTGPSGADAVEAALKLAKKHTGRSGIISFSGGYHGMTHGALSVTGNLSPKEAVDGMMPEVQFMPYPHLYRCPLGLGGEAGVKALTYYFENLINDVESGVRKPAAVILEAVQGEGGVNPAPAEWLQRIRKVTQEHGILLILDEVQAGFARTGKFFAFEHAGIEPDIIVMSKAVGGGLPLAVLGIKKQFDAWSPGHHTGTFRGNQLAMATGLTTLKLLKDNNIADKVAAQGEWLKGKLGELQQRYPVIGNVRGLGLMIGIEMVKPDEAADHMGSFPADGELSALVQKKCFENGLILERGGRHGSVLRLLPSLLITNAELDVFMDKFENALLSAGVKPV</sequence>
<keyword evidence="3 8" id="KW-0032">Aminotransferase</keyword>
<evidence type="ECO:0000313" key="10">
    <source>
        <dbReference type="Proteomes" id="UP001468095"/>
    </source>
</evidence>
<dbReference type="NCBIfam" id="TIGR00709">
    <property type="entry name" value="dat"/>
    <property type="match status" value="1"/>
</dbReference>
<dbReference type="Gene3D" id="3.40.640.10">
    <property type="entry name" value="Type I PLP-dependent aspartate aminotransferase-like (Major domain)"/>
    <property type="match status" value="1"/>
</dbReference>
<keyword evidence="10" id="KW-1185">Reference proteome</keyword>
<dbReference type="InterPro" id="IPR004637">
    <property type="entry name" value="Dat"/>
</dbReference>
<gene>
    <name evidence="7" type="ORF">AABB92_11560</name>
    <name evidence="8" type="ORF">HU668_21335</name>
</gene>
<dbReference type="SUPFAM" id="SSF53383">
    <property type="entry name" value="PLP-dependent transferases"/>
    <property type="match status" value="1"/>
</dbReference>
<name>A0A7Y6TU55_9GAMM</name>
<dbReference type="FunFam" id="3.40.640.10:FF:000004">
    <property type="entry name" value="Acetylornithine aminotransferase"/>
    <property type="match status" value="1"/>
</dbReference>
<dbReference type="PANTHER" id="PTHR43552:SF1">
    <property type="entry name" value="DIAMINOBUTYRATE--2-OXOGLUTARATE AMINOTRANSFERASE"/>
    <property type="match status" value="1"/>
</dbReference>
<dbReference type="PROSITE" id="PS00600">
    <property type="entry name" value="AA_TRANSFER_CLASS_3"/>
    <property type="match status" value="1"/>
</dbReference>
<protein>
    <submittedName>
        <fullName evidence="8">Diaminobutyrate--2-oxoglutarate transaminase</fullName>
        <ecNumber evidence="8">2.6.1.76</ecNumber>
    </submittedName>
</protein>
<evidence type="ECO:0000256" key="4">
    <source>
        <dbReference type="ARBA" id="ARBA00022679"/>
    </source>
</evidence>
<evidence type="ECO:0000313" key="9">
    <source>
        <dbReference type="Proteomes" id="UP000566985"/>
    </source>
</evidence>
<dbReference type="AlphaFoldDB" id="A0A7Y6TU55"/>
<dbReference type="Proteomes" id="UP001468095">
    <property type="component" value="Unassembled WGS sequence"/>
</dbReference>
<dbReference type="EMBL" id="JABWPM010000038">
    <property type="protein sequence ID" value="NUY98987.1"/>
    <property type="molecule type" value="Genomic_DNA"/>
</dbReference>
<evidence type="ECO:0000313" key="8">
    <source>
        <dbReference type="EMBL" id="NUY98987.1"/>
    </source>
</evidence>
<evidence type="ECO:0000256" key="5">
    <source>
        <dbReference type="ARBA" id="ARBA00022898"/>
    </source>
</evidence>
<comment type="cofactor">
    <cofactor evidence="1">
        <name>pyridoxal 5'-phosphate</name>
        <dbReference type="ChEBI" id="CHEBI:597326"/>
    </cofactor>
</comment>
<evidence type="ECO:0000256" key="1">
    <source>
        <dbReference type="ARBA" id="ARBA00001933"/>
    </source>
</evidence>
<dbReference type="PANTHER" id="PTHR43552">
    <property type="entry name" value="DIAMINOBUTYRATE--2-OXOGLUTARATE AMINOTRANSFERASE"/>
    <property type="match status" value="1"/>
</dbReference>
<dbReference type="CDD" id="cd00610">
    <property type="entry name" value="OAT_like"/>
    <property type="match status" value="1"/>
</dbReference>
<accession>A0A7Y6TU55</accession>
<dbReference type="GO" id="GO:0030170">
    <property type="term" value="F:pyridoxal phosphate binding"/>
    <property type="evidence" value="ECO:0007669"/>
    <property type="project" value="InterPro"/>
</dbReference>
<evidence type="ECO:0000313" key="7">
    <source>
        <dbReference type="EMBL" id="MEL7696287.1"/>
    </source>
</evidence>
<dbReference type="InterPro" id="IPR015424">
    <property type="entry name" value="PyrdxlP-dep_Trfase"/>
</dbReference>
<dbReference type="GeneID" id="57347728"/>
<keyword evidence="5 6" id="KW-0663">Pyridoxal phosphate</keyword>
<comment type="caution">
    <text evidence="8">The sequence shown here is derived from an EMBL/GenBank/DDBJ whole genome shotgun (WGS) entry which is preliminary data.</text>
</comment>
<dbReference type="InterPro" id="IPR005814">
    <property type="entry name" value="Aminotrans_3"/>
</dbReference>
<dbReference type="PIRSF" id="PIRSF000521">
    <property type="entry name" value="Transaminase_4ab_Lys_Orn"/>
    <property type="match status" value="1"/>
</dbReference>
<dbReference type="InterPro" id="IPR049704">
    <property type="entry name" value="Aminotrans_3_PPA_site"/>
</dbReference>
<dbReference type="EMBL" id="JBCGBG010000002">
    <property type="protein sequence ID" value="MEL7696287.1"/>
    <property type="molecule type" value="Genomic_DNA"/>
</dbReference>
<dbReference type="EC" id="2.6.1.76" evidence="8"/>
<evidence type="ECO:0000256" key="3">
    <source>
        <dbReference type="ARBA" id="ARBA00022576"/>
    </source>
</evidence>
<dbReference type="NCBIfam" id="NF005386">
    <property type="entry name" value="PRK06931.1"/>
    <property type="match status" value="1"/>
</dbReference>
<dbReference type="Gene3D" id="3.90.1150.10">
    <property type="entry name" value="Aspartate Aminotransferase, domain 1"/>
    <property type="match status" value="1"/>
</dbReference>